<name>A0A5J5CSY8_9PERO</name>
<dbReference type="AlphaFoldDB" id="A0A5J5CSY8"/>
<proteinExistence type="predicted"/>
<evidence type="ECO:0000256" key="1">
    <source>
        <dbReference type="SAM" id="MobiDB-lite"/>
    </source>
</evidence>
<feature type="region of interest" description="Disordered" evidence="1">
    <location>
        <begin position="25"/>
        <end position="92"/>
    </location>
</feature>
<keyword evidence="3" id="KW-1185">Reference proteome</keyword>
<dbReference type="Proteomes" id="UP000327493">
    <property type="component" value="Chromosome 15"/>
</dbReference>
<gene>
    <name evidence="2" type="ORF">FQN60_004192</name>
</gene>
<dbReference type="EMBL" id="VOFY01000015">
    <property type="protein sequence ID" value="KAA8585498.1"/>
    <property type="molecule type" value="Genomic_DNA"/>
</dbReference>
<organism evidence="2 3">
    <name type="scientific">Etheostoma spectabile</name>
    <name type="common">orangethroat darter</name>
    <dbReference type="NCBI Taxonomy" id="54343"/>
    <lineage>
        <taxon>Eukaryota</taxon>
        <taxon>Metazoa</taxon>
        <taxon>Chordata</taxon>
        <taxon>Craniata</taxon>
        <taxon>Vertebrata</taxon>
        <taxon>Euteleostomi</taxon>
        <taxon>Actinopterygii</taxon>
        <taxon>Neopterygii</taxon>
        <taxon>Teleostei</taxon>
        <taxon>Neoteleostei</taxon>
        <taxon>Acanthomorphata</taxon>
        <taxon>Eupercaria</taxon>
        <taxon>Perciformes</taxon>
        <taxon>Percoidei</taxon>
        <taxon>Percidae</taxon>
        <taxon>Etheostomatinae</taxon>
        <taxon>Etheostoma</taxon>
    </lineage>
</organism>
<comment type="caution">
    <text evidence="2">The sequence shown here is derived from an EMBL/GenBank/DDBJ whole genome shotgun (WGS) entry which is preliminary data.</text>
</comment>
<evidence type="ECO:0000313" key="2">
    <source>
        <dbReference type="EMBL" id="KAA8585498.1"/>
    </source>
</evidence>
<feature type="compositionally biased region" description="Basic and acidic residues" evidence="1">
    <location>
        <begin position="38"/>
        <end position="54"/>
    </location>
</feature>
<evidence type="ECO:0000313" key="3">
    <source>
        <dbReference type="Proteomes" id="UP000327493"/>
    </source>
</evidence>
<feature type="compositionally biased region" description="Polar residues" evidence="1">
    <location>
        <begin position="82"/>
        <end position="92"/>
    </location>
</feature>
<accession>A0A5J5CSY8</accession>
<reference evidence="2 3" key="1">
    <citation type="submission" date="2019-08" db="EMBL/GenBank/DDBJ databases">
        <title>A chromosome-level genome assembly, high-density linkage maps, and genome scans reveal the genomic architecture of hybrid incompatibilities underlying speciation via character displacement in darters (Percidae: Etheostominae).</title>
        <authorList>
            <person name="Moran R.L."/>
            <person name="Catchen J.M."/>
            <person name="Fuller R.C."/>
        </authorList>
    </citation>
    <scope>NUCLEOTIDE SEQUENCE [LARGE SCALE GENOMIC DNA]</scope>
    <source>
        <strain evidence="2">EspeVRDwgs_2016</strain>
        <tissue evidence="2">Muscle</tissue>
    </source>
</reference>
<protein>
    <submittedName>
        <fullName evidence="2">Uncharacterized protein</fullName>
    </submittedName>
</protein>
<sequence length="92" mass="9831">MTEIYRIAQNGNSSFQTQSLLPLLPEKGATPVATELSSPDREDKPGDVTGKDPADGSTLTVPLLLNGTKNGSIKTLPEENLEQSTSLEISYL</sequence>